<dbReference type="Proteomes" id="UP000262969">
    <property type="component" value="Unassembled WGS sequence"/>
</dbReference>
<keyword evidence="1" id="KW-1133">Transmembrane helix</keyword>
<protein>
    <submittedName>
        <fullName evidence="2">MFS transporter</fullName>
    </submittedName>
</protein>
<dbReference type="EMBL" id="DPVV01000080">
    <property type="protein sequence ID" value="HCL01214.1"/>
    <property type="molecule type" value="Genomic_DNA"/>
</dbReference>
<feature type="non-terminal residue" evidence="2">
    <location>
        <position position="66"/>
    </location>
</feature>
<dbReference type="InterPro" id="IPR036259">
    <property type="entry name" value="MFS_trans_sf"/>
</dbReference>
<reference evidence="2 3" key="1">
    <citation type="journal article" date="2018" name="Nat. Biotechnol.">
        <title>A standardized bacterial taxonomy based on genome phylogeny substantially revises the tree of life.</title>
        <authorList>
            <person name="Parks D.H."/>
            <person name="Chuvochina M."/>
            <person name="Waite D.W."/>
            <person name="Rinke C."/>
            <person name="Skarshewski A."/>
            <person name="Chaumeil P.A."/>
            <person name="Hugenholtz P."/>
        </authorList>
    </citation>
    <scope>NUCLEOTIDE SEQUENCE [LARGE SCALE GENOMIC DNA]</scope>
    <source>
        <strain evidence="2">UBA11728</strain>
    </source>
</reference>
<sequence length="66" mass="7756">MEYRLNKIDSPVYVKRLFFLCWLVYCTSYLGRLNYSAAMTVMIKENVLDSSQAGFISMLYFFAYGI</sequence>
<gene>
    <name evidence="2" type="ORF">DHW61_02175</name>
</gene>
<name>A0A3D2X2U9_9FIRM</name>
<keyword evidence="1" id="KW-0812">Transmembrane</keyword>
<comment type="caution">
    <text evidence="2">The sequence shown here is derived from an EMBL/GenBank/DDBJ whole genome shotgun (WGS) entry which is preliminary data.</text>
</comment>
<dbReference type="AlphaFoldDB" id="A0A3D2X2U9"/>
<dbReference type="Gene3D" id="1.20.1250.20">
    <property type="entry name" value="MFS general substrate transporter like domains"/>
    <property type="match status" value="1"/>
</dbReference>
<proteinExistence type="predicted"/>
<evidence type="ECO:0000256" key="1">
    <source>
        <dbReference type="SAM" id="Phobius"/>
    </source>
</evidence>
<keyword evidence="1" id="KW-0472">Membrane</keyword>
<organism evidence="2 3">
    <name type="scientific">Lachnoclostridium phytofermentans</name>
    <dbReference type="NCBI Taxonomy" id="66219"/>
    <lineage>
        <taxon>Bacteria</taxon>
        <taxon>Bacillati</taxon>
        <taxon>Bacillota</taxon>
        <taxon>Clostridia</taxon>
        <taxon>Lachnospirales</taxon>
        <taxon>Lachnospiraceae</taxon>
    </lineage>
</organism>
<evidence type="ECO:0000313" key="3">
    <source>
        <dbReference type="Proteomes" id="UP000262969"/>
    </source>
</evidence>
<dbReference type="SUPFAM" id="SSF103473">
    <property type="entry name" value="MFS general substrate transporter"/>
    <property type="match status" value="1"/>
</dbReference>
<feature type="transmembrane region" description="Helical" evidence="1">
    <location>
        <begin position="12"/>
        <end position="31"/>
    </location>
</feature>
<accession>A0A3D2X2U9</accession>
<evidence type="ECO:0000313" key="2">
    <source>
        <dbReference type="EMBL" id="HCL01214.1"/>
    </source>
</evidence>